<dbReference type="Gene3D" id="2.60.40.10">
    <property type="entry name" value="Immunoglobulins"/>
    <property type="match status" value="2"/>
</dbReference>
<dbReference type="InterPro" id="IPR014756">
    <property type="entry name" value="Ig_E-set"/>
</dbReference>
<dbReference type="SUPFAM" id="SSF55486">
    <property type="entry name" value="Metalloproteases ('zincins'), catalytic domain"/>
    <property type="match status" value="1"/>
</dbReference>
<name>A0A5B6TJC0_9BACT</name>
<evidence type="ECO:0000313" key="2">
    <source>
        <dbReference type="EMBL" id="KAA3440501.1"/>
    </source>
</evidence>
<proteinExistence type="predicted"/>
<dbReference type="OrthoDB" id="7574679at2"/>
<dbReference type="InterPro" id="IPR002909">
    <property type="entry name" value="IPT_dom"/>
</dbReference>
<organism evidence="2 3">
    <name type="scientific">Rufibacter hautae</name>
    <dbReference type="NCBI Taxonomy" id="2595005"/>
    <lineage>
        <taxon>Bacteria</taxon>
        <taxon>Pseudomonadati</taxon>
        <taxon>Bacteroidota</taxon>
        <taxon>Cytophagia</taxon>
        <taxon>Cytophagales</taxon>
        <taxon>Hymenobacteraceae</taxon>
        <taxon>Rufibacter</taxon>
    </lineage>
</organism>
<reference evidence="2 3" key="1">
    <citation type="submission" date="2019-07" db="EMBL/GenBank/DDBJ databases">
        <title>Rufibacter sp. nov., isolated from lake sediment.</title>
        <authorList>
            <person name="Qu J.-H."/>
        </authorList>
    </citation>
    <scope>NUCLEOTIDE SEQUENCE [LARGE SCALE GENOMIC DNA]</scope>
    <source>
        <strain evidence="2 3">NBS58-1</strain>
    </source>
</reference>
<dbReference type="EMBL" id="VKKY01000001">
    <property type="protein sequence ID" value="KAA3440501.1"/>
    <property type="molecule type" value="Genomic_DNA"/>
</dbReference>
<dbReference type="Gene3D" id="3.40.390.10">
    <property type="entry name" value="Collagenase (Catalytic Domain)"/>
    <property type="match status" value="1"/>
</dbReference>
<feature type="domain" description="IPT/TIG" evidence="1">
    <location>
        <begin position="235"/>
        <end position="328"/>
    </location>
</feature>
<evidence type="ECO:0000259" key="1">
    <source>
        <dbReference type="Pfam" id="PF01833"/>
    </source>
</evidence>
<dbReference type="InterPro" id="IPR024079">
    <property type="entry name" value="MetalloPept_cat_dom_sf"/>
</dbReference>
<dbReference type="Proteomes" id="UP000324133">
    <property type="component" value="Unassembled WGS sequence"/>
</dbReference>
<gene>
    <name evidence="2" type="ORF">FOA19_07570</name>
</gene>
<dbReference type="GO" id="GO:0008237">
    <property type="term" value="F:metallopeptidase activity"/>
    <property type="evidence" value="ECO:0007669"/>
    <property type="project" value="InterPro"/>
</dbReference>
<dbReference type="SUPFAM" id="SSF81296">
    <property type="entry name" value="E set domains"/>
    <property type="match status" value="1"/>
</dbReference>
<sequence length="744" mass="82053">MSPDQYLSQPALPCTIFQPAVPIQSHYMKHRFTRLFSCLPKNLLAALLLAFGLLGNTAVRAQDACLLIPLSLEERTQAAQVVVEGKVISQRSFWDEGHKNIYTANQVEIYKVFKGTPTATTVEIITEGGRVGLDMQTYSATLQLKTNQQGVFFLQAGKAQSRYTVFGSLQGFIRYQLTQGTAKDPFAQYSSIPLELYGSLSRLSGTPIRSVKANPELELALKPKASTQNQRRAIPLISSFSPLTLRAGTGDVLTINGTNFGATRGNGYVEFRNADDGGKTFIQPLASDYVSWTNTQIRVKVPSYGLDGGTAGTGDFRVVNNDPNTATSAAPLTIIFAYSNVSYEDDERNIPEQSYQPRLIDQNNLGGYTFRFSANFETNIPALYAFKRAMNEWSCNTFVNWITASNDPVASTADDGINSVRFAASGELPANVLGRTISRYKGCISGGTTVNFWVDEIDMEYSPRGDWQYGPDGSTTTQFDFPSVLVHELGHGHQLSHLILPRAIMHYAVARGPSSRTLNQISDIDGGKYVMDRSTTAFPCNVDPMVPKPANACAIPVELIELEGELTTEGTVLLQWTTEQENGITAFAIERSPDGENYTTIGTVNATGSPTTPQSYEFVDPNPFSQLNYYRLRLVRTNNTTEYSDVVQVAGPGFVRQLAPNPGGNQTSLFFNAAQEERVRLSIYDVSGRLYRSFEILVTPEANRYDLTLFPGNDDDEIPTVRGLLLIRWSTSRESGTLRYLKLE</sequence>
<dbReference type="AlphaFoldDB" id="A0A5B6TJC0"/>
<comment type="caution">
    <text evidence="2">The sequence shown here is derived from an EMBL/GenBank/DDBJ whole genome shotgun (WGS) entry which is preliminary data.</text>
</comment>
<dbReference type="InterPro" id="IPR013783">
    <property type="entry name" value="Ig-like_fold"/>
</dbReference>
<keyword evidence="3" id="KW-1185">Reference proteome</keyword>
<dbReference type="CDD" id="cd00102">
    <property type="entry name" value="IPT"/>
    <property type="match status" value="1"/>
</dbReference>
<protein>
    <recommendedName>
        <fullName evidence="1">IPT/TIG domain-containing protein</fullName>
    </recommendedName>
</protein>
<accession>A0A5B6TJC0</accession>
<evidence type="ECO:0000313" key="3">
    <source>
        <dbReference type="Proteomes" id="UP000324133"/>
    </source>
</evidence>
<dbReference type="Pfam" id="PF01833">
    <property type="entry name" value="TIG"/>
    <property type="match status" value="1"/>
</dbReference>